<evidence type="ECO:0000256" key="5">
    <source>
        <dbReference type="ARBA" id="ARBA00022989"/>
    </source>
</evidence>
<evidence type="ECO:0000313" key="12">
    <source>
        <dbReference type="Proteomes" id="UP001630127"/>
    </source>
</evidence>
<feature type="transmembrane region" description="Helical" evidence="9">
    <location>
        <begin position="498"/>
        <end position="521"/>
    </location>
</feature>
<feature type="transmembrane region" description="Helical" evidence="9">
    <location>
        <begin position="804"/>
        <end position="823"/>
    </location>
</feature>
<feature type="transmembrane region" description="Helical" evidence="9">
    <location>
        <begin position="618"/>
        <end position="641"/>
    </location>
</feature>
<feature type="transmembrane region" description="Helical" evidence="9">
    <location>
        <begin position="844"/>
        <end position="864"/>
    </location>
</feature>
<feature type="transmembrane region" description="Helical" evidence="9">
    <location>
        <begin position="533"/>
        <end position="551"/>
    </location>
</feature>
<feature type="transmembrane region" description="Helical" evidence="9">
    <location>
        <begin position="742"/>
        <end position="763"/>
    </location>
</feature>
<feature type="compositionally biased region" description="Polar residues" evidence="8">
    <location>
        <begin position="417"/>
        <end position="431"/>
    </location>
</feature>
<gene>
    <name evidence="11" type="ORF">ACH5RR_034282</name>
</gene>
<dbReference type="SUPFAM" id="SSF103473">
    <property type="entry name" value="MFS general substrate transporter"/>
    <property type="match status" value="1"/>
</dbReference>
<dbReference type="InterPro" id="IPR020846">
    <property type="entry name" value="MFS_dom"/>
</dbReference>
<dbReference type="PANTHER" id="PTHR23500:SF492">
    <property type="entry name" value="SUGAR TRANSPORT PROTEIN 14-LIKE"/>
    <property type="match status" value="1"/>
</dbReference>
<evidence type="ECO:0000256" key="7">
    <source>
        <dbReference type="ARBA" id="ARBA00044504"/>
    </source>
</evidence>
<feature type="region of interest" description="Disordered" evidence="8">
    <location>
        <begin position="197"/>
        <end position="248"/>
    </location>
</feature>
<evidence type="ECO:0000256" key="4">
    <source>
        <dbReference type="ARBA" id="ARBA00022692"/>
    </source>
</evidence>
<evidence type="ECO:0000256" key="9">
    <source>
        <dbReference type="SAM" id="Phobius"/>
    </source>
</evidence>
<evidence type="ECO:0000256" key="1">
    <source>
        <dbReference type="ARBA" id="ARBA00004141"/>
    </source>
</evidence>
<dbReference type="GO" id="GO:0016020">
    <property type="term" value="C:membrane"/>
    <property type="evidence" value="ECO:0007669"/>
    <property type="project" value="UniProtKB-SubCell"/>
</dbReference>
<evidence type="ECO:0000256" key="2">
    <source>
        <dbReference type="ARBA" id="ARBA00010992"/>
    </source>
</evidence>
<dbReference type="InterPro" id="IPR005828">
    <property type="entry name" value="MFS_sugar_transport-like"/>
</dbReference>
<dbReference type="AlphaFoldDB" id="A0ABD2YAF5"/>
<evidence type="ECO:0000256" key="3">
    <source>
        <dbReference type="ARBA" id="ARBA00022448"/>
    </source>
</evidence>
<evidence type="ECO:0000259" key="10">
    <source>
        <dbReference type="PROSITE" id="PS50850"/>
    </source>
</evidence>
<dbReference type="InterPro" id="IPR005829">
    <property type="entry name" value="Sugar_transporter_CS"/>
</dbReference>
<keyword evidence="12" id="KW-1185">Reference proteome</keyword>
<keyword evidence="6 9" id="KW-0472">Membrane</keyword>
<dbReference type="PROSITE" id="PS50850">
    <property type="entry name" value="MFS"/>
    <property type="match status" value="1"/>
</dbReference>
<feature type="domain" description="Major facilitator superfamily (MFS) profile" evidence="10">
    <location>
        <begin position="449"/>
        <end position="895"/>
    </location>
</feature>
<dbReference type="Pfam" id="PF00083">
    <property type="entry name" value="Sugar_tr"/>
    <property type="match status" value="1"/>
</dbReference>
<dbReference type="PROSITE" id="PS00217">
    <property type="entry name" value="SUGAR_TRANSPORT_2"/>
    <property type="match status" value="1"/>
</dbReference>
<evidence type="ECO:0000256" key="8">
    <source>
        <dbReference type="SAM" id="MobiDB-lite"/>
    </source>
</evidence>
<dbReference type="EMBL" id="JBJUIK010000014">
    <property type="protein sequence ID" value="KAL3504441.1"/>
    <property type="molecule type" value="Genomic_DNA"/>
</dbReference>
<sequence length="930" mass="102259">MTILRSHHSQMFDTAPHTEEHPRTARMLRHTNSAPASLSLEVHRSSQASADEGTMSAPVITCEGQIPESHSGISESPRAEVVDTAHSLASEEVSSIVPGEGESTLVTTFEGAIPESNSGIDSGILEALHVRSFIRHMLKELAMVAVEESEKKRSAPMTTCEVEISESMPHADTMHAPDPEEQSSVVVTLLDSHPLSHVTDSTQAQDTEKSTTLVQQQPRCTTNAPISLSSEVHRPSLQAHKRTRSAPATIAERSSIVLGEGKLTLVITCEDEIPESNSGIDSEISEALDVREFIRCLLKELDRVALEESENRRSALVITCEVEITESMPHAAMVHAPDPEEQSSVVVTLVDSHLLSNVVDSTQVPDSEEFTLVRYQLRRTTSAPASLSSEIMVGPQPLMNLEIVEVSESVESEPPTESDQSAIGVNTTSAPAPNRVGQKKMIIGVNQVLTLLATFGGGTIGYALNVAGGIFDKSIYLARFPDVYKTKNKARSTNYCCYANFAFILILSLVPLGASLSMWLALWLNSRLGRKPVLIIGLLFILFGASGVAWLSGAIVVYVGLILVGIGVGFIFQVIPLIYSELAPEEAKQKLGILFGYQISGGLLVFLVNFVASYFPDWAWRLPFGILGLLALLLLVISSFVNETPKYLVERGKLEAAENVLRRYRDTKKHFVDLDFYDLVTAIRNYASKSWIKDLLRSQNCPTLIIKMVQQLLPPSMGAVPLLFFGPLVSQSFSSYTRIGSITSLVAGLVGFIATCLSSFFLLRRRVGRRKLSLGASIVILSAQVVLFALFHKYVDAYTNLTKIVAIIASGAIAVNYAAFSVLTNPHGWISTSIEGPSEALLDVWLNSLNLFMMVIMNEVSVNLLCALQYWVFLCTTFFTAITMLFICMFVPETTFAGKHNMVRRVWRQHWFWRNYMKDEVPTTELTRVV</sequence>
<keyword evidence="5 9" id="KW-1133">Transmembrane helix</keyword>
<dbReference type="InterPro" id="IPR045262">
    <property type="entry name" value="STP/PLT_plant"/>
</dbReference>
<feature type="transmembrane region" description="Helical" evidence="9">
    <location>
        <begin position="772"/>
        <end position="792"/>
    </location>
</feature>
<reference evidence="11 12" key="1">
    <citation type="submission" date="2024-11" db="EMBL/GenBank/DDBJ databases">
        <title>A near-complete genome assembly of Cinchona calisaya.</title>
        <authorList>
            <person name="Lian D.C."/>
            <person name="Zhao X.W."/>
            <person name="Wei L."/>
        </authorList>
    </citation>
    <scope>NUCLEOTIDE SEQUENCE [LARGE SCALE GENOMIC DNA]</scope>
    <source>
        <tissue evidence="11">Nenye</tissue>
    </source>
</reference>
<organism evidence="11 12">
    <name type="scientific">Cinchona calisaya</name>
    <dbReference type="NCBI Taxonomy" id="153742"/>
    <lineage>
        <taxon>Eukaryota</taxon>
        <taxon>Viridiplantae</taxon>
        <taxon>Streptophyta</taxon>
        <taxon>Embryophyta</taxon>
        <taxon>Tracheophyta</taxon>
        <taxon>Spermatophyta</taxon>
        <taxon>Magnoliopsida</taxon>
        <taxon>eudicotyledons</taxon>
        <taxon>Gunneridae</taxon>
        <taxon>Pentapetalae</taxon>
        <taxon>asterids</taxon>
        <taxon>lamiids</taxon>
        <taxon>Gentianales</taxon>
        <taxon>Rubiaceae</taxon>
        <taxon>Cinchonoideae</taxon>
        <taxon>Cinchoneae</taxon>
        <taxon>Cinchona</taxon>
    </lineage>
</organism>
<keyword evidence="3" id="KW-0813">Transport</keyword>
<keyword evidence="4 9" id="KW-0812">Transmembrane</keyword>
<feature type="region of interest" description="Disordered" evidence="8">
    <location>
        <begin position="1"/>
        <end position="23"/>
    </location>
</feature>
<comment type="caution">
    <text evidence="11">The sequence shown here is derived from an EMBL/GenBank/DDBJ whole genome shotgun (WGS) entry which is preliminary data.</text>
</comment>
<feature type="transmembrane region" description="Helical" evidence="9">
    <location>
        <begin position="591"/>
        <end position="612"/>
    </location>
</feature>
<evidence type="ECO:0000256" key="6">
    <source>
        <dbReference type="ARBA" id="ARBA00023136"/>
    </source>
</evidence>
<feature type="transmembrane region" description="Helical" evidence="9">
    <location>
        <begin position="557"/>
        <end position="579"/>
    </location>
</feature>
<dbReference type="InterPro" id="IPR036259">
    <property type="entry name" value="MFS_trans_sf"/>
</dbReference>
<dbReference type="PANTHER" id="PTHR23500">
    <property type="entry name" value="SOLUTE CARRIER FAMILY 2, FACILITATED GLUCOSE TRANSPORTER"/>
    <property type="match status" value="1"/>
</dbReference>
<feature type="transmembrane region" description="Helical" evidence="9">
    <location>
        <begin position="870"/>
        <end position="892"/>
    </location>
</feature>
<dbReference type="Gene3D" id="1.20.1250.20">
    <property type="entry name" value="MFS general substrate transporter like domains"/>
    <property type="match status" value="1"/>
</dbReference>
<comment type="subcellular location">
    <subcellularLocation>
        <location evidence="1">Membrane</location>
        <topology evidence="1">Multi-pass membrane protein</topology>
    </subcellularLocation>
</comment>
<name>A0ABD2YAF5_9GENT</name>
<feature type="compositionally biased region" description="Polar residues" evidence="8">
    <location>
        <begin position="198"/>
        <end position="230"/>
    </location>
</feature>
<proteinExistence type="inferred from homology"/>
<dbReference type="Proteomes" id="UP001630127">
    <property type="component" value="Unassembled WGS sequence"/>
</dbReference>
<accession>A0ABD2YAF5</accession>
<comment type="similarity">
    <text evidence="2">Belongs to the major facilitator superfamily. Sugar transporter (TC 2.A.1.1) family.</text>
</comment>
<feature type="region of interest" description="Disordered" evidence="8">
    <location>
        <begin position="409"/>
        <end position="431"/>
    </location>
</feature>
<comment type="similarity">
    <text evidence="7">Belongs to the major facilitator superfamily. Phosphate:H(+) symporter (TC 2.A.1.9) family.</text>
</comment>
<protein>
    <recommendedName>
        <fullName evidence="10">Major facilitator superfamily (MFS) profile domain-containing protein</fullName>
    </recommendedName>
</protein>
<evidence type="ECO:0000313" key="11">
    <source>
        <dbReference type="EMBL" id="KAL3504441.1"/>
    </source>
</evidence>